<protein>
    <submittedName>
        <fullName evidence="2">DUF3365 domain-containing protein</fullName>
    </submittedName>
</protein>
<evidence type="ECO:0000259" key="1">
    <source>
        <dbReference type="Pfam" id="PF11845"/>
    </source>
</evidence>
<feature type="domain" description="Tll0287-like" evidence="1">
    <location>
        <begin position="44"/>
        <end position="187"/>
    </location>
</feature>
<dbReference type="PROSITE" id="PS51257">
    <property type="entry name" value="PROKAR_LIPOPROTEIN"/>
    <property type="match status" value="1"/>
</dbReference>
<comment type="caution">
    <text evidence="2">The sequence shown here is derived from an EMBL/GenBank/DDBJ whole genome shotgun (WGS) entry which is preliminary data.</text>
</comment>
<dbReference type="Proteomes" id="UP000297239">
    <property type="component" value="Unassembled WGS sequence"/>
</dbReference>
<keyword evidence="3" id="KW-1185">Reference proteome</keyword>
<dbReference type="OrthoDB" id="9797588at2"/>
<dbReference type="InterPro" id="IPR021796">
    <property type="entry name" value="Tll0287-like_dom"/>
</dbReference>
<proteinExistence type="predicted"/>
<sequence>MLEWKTVVFRILFLLVLFSFGFGCQWKNPDYESIAITITNEAKTNLVQKLNSKIAEGGTKQAIPFCKLNAIGFTNGLGQKNGVTLRRITNKPRNQSNLLSANEEKIFLEIEKLKTPEGVFPNKSITSDDSVTVYIPIPVMGFCLQCHGNLNEIQKTTKQILDQEYPNDKAIGYKVGELRGLFSVQFPK</sequence>
<evidence type="ECO:0000313" key="3">
    <source>
        <dbReference type="Proteomes" id="UP000297239"/>
    </source>
</evidence>
<accession>A0A6N4QK91</accession>
<organism evidence="2 3">
    <name type="scientific">Leptospira kanakyensis</name>
    <dbReference type="NCBI Taxonomy" id="2484968"/>
    <lineage>
        <taxon>Bacteria</taxon>
        <taxon>Pseudomonadati</taxon>
        <taxon>Spirochaetota</taxon>
        <taxon>Spirochaetia</taxon>
        <taxon>Leptospirales</taxon>
        <taxon>Leptospiraceae</taxon>
        <taxon>Leptospira</taxon>
    </lineage>
</organism>
<reference evidence="2" key="1">
    <citation type="journal article" date="2019" name="PLoS Negl. Trop. Dis.">
        <title>Revisiting the worldwide diversity of Leptospira species in the environment.</title>
        <authorList>
            <person name="Vincent A.T."/>
            <person name="Schiettekatte O."/>
            <person name="Bourhy P."/>
            <person name="Veyrier F.J."/>
            <person name="Picardeau M."/>
        </authorList>
    </citation>
    <scope>NUCLEOTIDE SEQUENCE [LARGE SCALE GENOMIC DNA]</scope>
    <source>
        <strain evidence="2">201800293</strain>
    </source>
</reference>
<dbReference type="AlphaFoldDB" id="A0A6N4QK91"/>
<evidence type="ECO:0000313" key="2">
    <source>
        <dbReference type="EMBL" id="TGK73658.1"/>
    </source>
</evidence>
<gene>
    <name evidence="2" type="ORF">EHQ18_06120</name>
</gene>
<dbReference type="EMBL" id="RQFF01000013">
    <property type="protein sequence ID" value="TGK73658.1"/>
    <property type="molecule type" value="Genomic_DNA"/>
</dbReference>
<name>A0A6N4QK91_9LEPT</name>
<dbReference type="Pfam" id="PF11845">
    <property type="entry name" value="Tll0287-like"/>
    <property type="match status" value="1"/>
</dbReference>